<dbReference type="InterPro" id="IPR029044">
    <property type="entry name" value="Nucleotide-diphossugar_trans"/>
</dbReference>
<evidence type="ECO:0000313" key="3">
    <source>
        <dbReference type="Proteomes" id="UP000282321"/>
    </source>
</evidence>
<comment type="caution">
    <text evidence="2">The sequence shown here is derived from an EMBL/GenBank/DDBJ whole genome shotgun (WGS) entry which is preliminary data.</text>
</comment>
<dbReference type="Proteomes" id="UP000282321">
    <property type="component" value="Unassembled WGS sequence"/>
</dbReference>
<dbReference type="GO" id="GO:0016740">
    <property type="term" value="F:transferase activity"/>
    <property type="evidence" value="ECO:0007669"/>
    <property type="project" value="UniProtKB-KW"/>
</dbReference>
<gene>
    <name evidence="2" type="ORF">DRP44_06835</name>
</gene>
<dbReference type="PANTHER" id="PTHR48090">
    <property type="entry name" value="UNDECAPRENYL-PHOSPHATE 4-DEOXY-4-FORMAMIDO-L-ARABINOSE TRANSFERASE-RELATED"/>
    <property type="match status" value="1"/>
</dbReference>
<accession>A0A660S5Y7</accession>
<dbReference type="Gene3D" id="3.90.550.10">
    <property type="entry name" value="Spore Coat Polysaccharide Biosynthesis Protein SpsA, Chain A"/>
    <property type="match status" value="1"/>
</dbReference>
<dbReference type="EMBL" id="QNBC01000103">
    <property type="protein sequence ID" value="RKX65216.1"/>
    <property type="molecule type" value="Genomic_DNA"/>
</dbReference>
<protein>
    <submittedName>
        <fullName evidence="2">Glycosyltransferase family 2 protein</fullName>
    </submittedName>
</protein>
<dbReference type="Pfam" id="PF00535">
    <property type="entry name" value="Glycos_transf_2"/>
    <property type="match status" value="1"/>
</dbReference>
<dbReference type="SUPFAM" id="SSF53448">
    <property type="entry name" value="Nucleotide-diphospho-sugar transferases"/>
    <property type="match status" value="1"/>
</dbReference>
<dbReference type="CDD" id="cd04179">
    <property type="entry name" value="DPM_DPG-synthase_like"/>
    <property type="match status" value="1"/>
</dbReference>
<keyword evidence="2" id="KW-0808">Transferase</keyword>
<dbReference type="InterPro" id="IPR001173">
    <property type="entry name" value="Glyco_trans_2-like"/>
</dbReference>
<evidence type="ECO:0000313" key="2">
    <source>
        <dbReference type="EMBL" id="RKX65216.1"/>
    </source>
</evidence>
<feature type="domain" description="Glycosyltransferase 2-like" evidence="1">
    <location>
        <begin position="10"/>
        <end position="133"/>
    </location>
</feature>
<proteinExistence type="predicted"/>
<name>A0A660S5Y7_UNCT6</name>
<dbReference type="InterPro" id="IPR050256">
    <property type="entry name" value="Glycosyltransferase_2"/>
</dbReference>
<dbReference type="PANTHER" id="PTHR48090:SF7">
    <property type="entry name" value="RFBJ PROTEIN"/>
    <property type="match status" value="1"/>
</dbReference>
<dbReference type="AlphaFoldDB" id="A0A660S5Y7"/>
<reference evidence="2 3" key="1">
    <citation type="submission" date="2018-06" db="EMBL/GenBank/DDBJ databases">
        <title>Extensive metabolic versatility and redundancy in microbially diverse, dynamic hydrothermal sediments.</title>
        <authorList>
            <person name="Dombrowski N."/>
            <person name="Teske A."/>
            <person name="Baker B.J."/>
        </authorList>
    </citation>
    <scope>NUCLEOTIDE SEQUENCE [LARGE SCALE GENOMIC DNA]</scope>
    <source>
        <strain evidence="2">B35_G9</strain>
    </source>
</reference>
<sequence>MNMDKKHLLILLPAYNEERFIGKVIDKIRKNGFKNILVVDDGSNDNTYEIAVKKKVKTIKHIKNKGKGAALKTGLSYAYSEGYDFVAILDADNQHNPMDLNKLIREMESGNYDIIIGKRINYEKMPFIREITNKVTSLVISLLCKNRVMDSQSGFRLLKTKLVPFINLKTDRFEAESEMLIQIGRNGFHIGEIPVSTLYGNEKSSINPIIDAFRFIKMAVNYMWV</sequence>
<organism evidence="2 3">
    <name type="scientific">candidate division TA06 bacterium</name>
    <dbReference type="NCBI Taxonomy" id="2250710"/>
    <lineage>
        <taxon>Bacteria</taxon>
        <taxon>Bacteria division TA06</taxon>
    </lineage>
</organism>
<evidence type="ECO:0000259" key="1">
    <source>
        <dbReference type="Pfam" id="PF00535"/>
    </source>
</evidence>